<dbReference type="EMBL" id="GBRH01165583">
    <property type="protein sequence ID" value="JAE32313.1"/>
    <property type="molecule type" value="Transcribed_RNA"/>
</dbReference>
<name>A0A0A9HHB9_ARUDO</name>
<proteinExistence type="predicted"/>
<evidence type="ECO:0000313" key="2">
    <source>
        <dbReference type="EMBL" id="JAE32313.1"/>
    </source>
</evidence>
<reference evidence="2" key="1">
    <citation type="submission" date="2014-09" db="EMBL/GenBank/DDBJ databases">
        <authorList>
            <person name="Magalhaes I.L.F."/>
            <person name="Oliveira U."/>
            <person name="Santos F.R."/>
            <person name="Vidigal T.H.D.A."/>
            <person name="Brescovit A.D."/>
            <person name="Santos A.J."/>
        </authorList>
    </citation>
    <scope>NUCLEOTIDE SEQUENCE</scope>
    <source>
        <tissue evidence="2">Shoot tissue taken approximately 20 cm above the soil surface</tissue>
    </source>
</reference>
<sequence>MRATSQGRPSRKQMRIGHLLLWNPSTILHHRNIRKKKPETEMQSASKEQSWKQKNNREFFIGSSH</sequence>
<accession>A0A0A9HHB9</accession>
<evidence type="ECO:0000256" key="1">
    <source>
        <dbReference type="SAM" id="MobiDB-lite"/>
    </source>
</evidence>
<organism evidence="2">
    <name type="scientific">Arundo donax</name>
    <name type="common">Giant reed</name>
    <name type="synonym">Donax arundinaceus</name>
    <dbReference type="NCBI Taxonomy" id="35708"/>
    <lineage>
        <taxon>Eukaryota</taxon>
        <taxon>Viridiplantae</taxon>
        <taxon>Streptophyta</taxon>
        <taxon>Embryophyta</taxon>
        <taxon>Tracheophyta</taxon>
        <taxon>Spermatophyta</taxon>
        <taxon>Magnoliopsida</taxon>
        <taxon>Liliopsida</taxon>
        <taxon>Poales</taxon>
        <taxon>Poaceae</taxon>
        <taxon>PACMAD clade</taxon>
        <taxon>Arundinoideae</taxon>
        <taxon>Arundineae</taxon>
        <taxon>Arundo</taxon>
    </lineage>
</organism>
<feature type="region of interest" description="Disordered" evidence="1">
    <location>
        <begin position="35"/>
        <end position="65"/>
    </location>
</feature>
<protein>
    <submittedName>
        <fullName evidence="2">Uncharacterized protein</fullName>
    </submittedName>
</protein>
<dbReference type="AlphaFoldDB" id="A0A0A9HHB9"/>
<reference evidence="2" key="2">
    <citation type="journal article" date="2015" name="Data Brief">
        <title>Shoot transcriptome of the giant reed, Arundo donax.</title>
        <authorList>
            <person name="Barrero R.A."/>
            <person name="Guerrero F.D."/>
            <person name="Moolhuijzen P."/>
            <person name="Goolsby J.A."/>
            <person name="Tidwell J."/>
            <person name="Bellgard S.E."/>
            <person name="Bellgard M.I."/>
        </authorList>
    </citation>
    <scope>NUCLEOTIDE SEQUENCE</scope>
    <source>
        <tissue evidence="2">Shoot tissue taken approximately 20 cm above the soil surface</tissue>
    </source>
</reference>